<dbReference type="GO" id="GO:0008360">
    <property type="term" value="P:regulation of cell shape"/>
    <property type="evidence" value="ECO:0007669"/>
    <property type="project" value="UniProtKB-KW"/>
</dbReference>
<comment type="subcellular location">
    <subcellularLocation>
        <location evidence="11">Cell inner membrane</location>
        <topology evidence="11">Single-pass membrane protein</topology>
    </subcellularLocation>
</comment>
<dbReference type="InterPro" id="IPR011812">
    <property type="entry name" value="Pep_trsgly"/>
</dbReference>
<dbReference type="SUPFAM" id="SSF53955">
    <property type="entry name" value="Lysozyme-like"/>
    <property type="match status" value="1"/>
</dbReference>
<keyword evidence="14" id="KW-1185">Reference proteome</keyword>
<dbReference type="PATRIC" id="fig|1424334.3.peg.3452"/>
<reference evidence="13 14" key="1">
    <citation type="journal article" date="2014" name="Genome Announc.">
        <title>Draft Genome Sequence of Advenella kashmirensis Strain W13003, a Polycyclic Aromatic Hydrocarbon-Degrading Bacterium.</title>
        <authorList>
            <person name="Wang X."/>
            <person name="Jin D."/>
            <person name="Zhou L."/>
            <person name="Wu L."/>
            <person name="An W."/>
            <person name="Zhao L."/>
        </authorList>
    </citation>
    <scope>NUCLEOTIDE SEQUENCE [LARGE SCALE GENOMIC DNA]</scope>
    <source>
        <strain evidence="13 14">W13003</strain>
    </source>
</reference>
<evidence type="ECO:0000256" key="4">
    <source>
        <dbReference type="ARBA" id="ARBA00022679"/>
    </source>
</evidence>
<sequence length="242" mass="27563">MADRVKSQSLLRSVVDLLVLLIAVIALYQAYLFAWVLWYSAFNPGGSAYMRAEARRLSALDPPVSIRYEWVPYDAISTNLKKAVIAAEDARFTEHDGVEWEAIRRAWRYNERQEEAGRNRRRGGSTLTQQLAKNLFLSADRNYIRKGQELVITYMIEAVMSKRRILELYLNVVEYGTGIFGAQAAARHYYRVPAGQLSVTQAARLAAILPNPRVYGKNMQSRFVQSRGRTIAARMRSAQLPD</sequence>
<dbReference type="PANTHER" id="PTHR30400:SF0">
    <property type="entry name" value="BIOSYNTHETIC PEPTIDOGLYCAN TRANSGLYCOSYLASE"/>
    <property type="match status" value="1"/>
</dbReference>
<keyword evidence="4 11" id="KW-0808">Transferase</keyword>
<dbReference type="Gene3D" id="1.10.3810.10">
    <property type="entry name" value="Biosynthetic peptidoglycan transglycosylase-like"/>
    <property type="match status" value="1"/>
</dbReference>
<keyword evidence="6 11" id="KW-0133">Cell shape</keyword>
<evidence type="ECO:0000259" key="12">
    <source>
        <dbReference type="Pfam" id="PF00912"/>
    </source>
</evidence>
<comment type="pathway">
    <text evidence="11">Cell wall biogenesis; peptidoglycan biosynthesis.</text>
</comment>
<dbReference type="GO" id="GO:0016763">
    <property type="term" value="F:pentosyltransferase activity"/>
    <property type="evidence" value="ECO:0007669"/>
    <property type="project" value="InterPro"/>
</dbReference>
<feature type="transmembrane region" description="Helical" evidence="11">
    <location>
        <begin position="14"/>
        <end position="38"/>
    </location>
</feature>
<keyword evidence="3 11" id="KW-0328">Glycosyltransferase</keyword>
<dbReference type="STRING" id="1424334.W822_17170"/>
<dbReference type="eggNOG" id="COG0744">
    <property type="taxonomic scope" value="Bacteria"/>
</dbReference>
<comment type="function">
    <text evidence="11">Peptidoglycan polymerase that catalyzes glycan chain elongation from lipid-linked precursors.</text>
</comment>
<dbReference type="EC" id="2.4.99.28" evidence="11"/>
<comment type="catalytic activity">
    <reaction evidence="11">
        <text>[GlcNAc-(1-&gt;4)-Mur2Ac(oyl-L-Ala-gamma-D-Glu-L-Lys-D-Ala-D-Ala)](n)-di-trans,octa-cis-undecaprenyl diphosphate + beta-D-GlcNAc-(1-&gt;4)-Mur2Ac(oyl-L-Ala-gamma-D-Glu-L-Lys-D-Ala-D-Ala)-di-trans,octa-cis-undecaprenyl diphosphate = [GlcNAc-(1-&gt;4)-Mur2Ac(oyl-L-Ala-gamma-D-Glu-L-Lys-D-Ala-D-Ala)](n+1)-di-trans,octa-cis-undecaprenyl diphosphate + di-trans,octa-cis-undecaprenyl diphosphate + H(+)</text>
        <dbReference type="Rhea" id="RHEA:23708"/>
        <dbReference type="Rhea" id="RHEA-COMP:9602"/>
        <dbReference type="Rhea" id="RHEA-COMP:9603"/>
        <dbReference type="ChEBI" id="CHEBI:15378"/>
        <dbReference type="ChEBI" id="CHEBI:58405"/>
        <dbReference type="ChEBI" id="CHEBI:60033"/>
        <dbReference type="ChEBI" id="CHEBI:78435"/>
        <dbReference type="EC" id="2.4.99.28"/>
    </reaction>
</comment>
<keyword evidence="5 11" id="KW-0812">Transmembrane</keyword>
<dbReference type="AlphaFoldDB" id="V8QN20"/>
<proteinExistence type="inferred from homology"/>
<organism evidence="13 14">
    <name type="scientific">Advenella kashmirensis W13003</name>
    <dbReference type="NCBI Taxonomy" id="1424334"/>
    <lineage>
        <taxon>Bacteria</taxon>
        <taxon>Pseudomonadati</taxon>
        <taxon>Pseudomonadota</taxon>
        <taxon>Betaproteobacteria</taxon>
        <taxon>Burkholderiales</taxon>
        <taxon>Alcaligenaceae</taxon>
    </lineage>
</organism>
<dbReference type="NCBIfam" id="TIGR02070">
    <property type="entry name" value="mono_pep_trsgly"/>
    <property type="match status" value="1"/>
</dbReference>
<dbReference type="GO" id="GO:0008955">
    <property type="term" value="F:peptidoglycan glycosyltransferase activity"/>
    <property type="evidence" value="ECO:0007669"/>
    <property type="project" value="UniProtKB-UniRule"/>
</dbReference>
<dbReference type="HOGENOM" id="CLU_006354_1_0_4"/>
<protein>
    <recommendedName>
        <fullName evidence="11">Biosynthetic peptidoglycan transglycosylase</fullName>
        <ecNumber evidence="11">2.4.99.28</ecNumber>
    </recommendedName>
    <alternativeName>
        <fullName evidence="11">Glycan polymerase</fullName>
    </alternativeName>
    <alternativeName>
        <fullName evidence="11">Peptidoglycan glycosyltransferase MtgA</fullName>
        <shortName evidence="11">PGT</shortName>
    </alternativeName>
</protein>
<dbReference type="InterPro" id="IPR001264">
    <property type="entry name" value="Glyco_trans_51"/>
</dbReference>
<dbReference type="PANTHER" id="PTHR30400">
    <property type="entry name" value="MONOFUNCTIONAL BIOSYNTHETIC PEPTIDOGLYCAN TRANSGLYCOSYLASE"/>
    <property type="match status" value="1"/>
</dbReference>
<evidence type="ECO:0000256" key="5">
    <source>
        <dbReference type="ARBA" id="ARBA00022692"/>
    </source>
</evidence>
<keyword evidence="8 11" id="KW-1133">Transmembrane helix</keyword>
<keyword evidence="1 11" id="KW-1003">Cell membrane</keyword>
<evidence type="ECO:0000256" key="6">
    <source>
        <dbReference type="ARBA" id="ARBA00022960"/>
    </source>
</evidence>
<dbReference type="Pfam" id="PF00912">
    <property type="entry name" value="Transgly"/>
    <property type="match status" value="1"/>
</dbReference>
<dbReference type="UniPathway" id="UPA00219"/>
<evidence type="ECO:0000313" key="13">
    <source>
        <dbReference type="EMBL" id="ETF01022.1"/>
    </source>
</evidence>
<name>V8QN20_9BURK</name>
<keyword evidence="7 11" id="KW-0573">Peptidoglycan synthesis</keyword>
<evidence type="ECO:0000256" key="9">
    <source>
        <dbReference type="ARBA" id="ARBA00023136"/>
    </source>
</evidence>
<comment type="caution">
    <text evidence="13">The sequence shown here is derived from an EMBL/GenBank/DDBJ whole genome shotgun (WGS) entry which is preliminary data.</text>
</comment>
<dbReference type="GO" id="GO:0071555">
    <property type="term" value="P:cell wall organization"/>
    <property type="evidence" value="ECO:0007669"/>
    <property type="project" value="UniProtKB-KW"/>
</dbReference>
<comment type="similarity">
    <text evidence="11">Belongs to the glycosyltransferase 51 family.</text>
</comment>
<dbReference type="HAMAP" id="MF_00766">
    <property type="entry name" value="PGT_MtgA"/>
    <property type="match status" value="1"/>
</dbReference>
<keyword evidence="10 11" id="KW-0961">Cell wall biogenesis/degradation</keyword>
<evidence type="ECO:0000313" key="14">
    <source>
        <dbReference type="Proteomes" id="UP000018733"/>
    </source>
</evidence>
<dbReference type="GO" id="GO:0005886">
    <property type="term" value="C:plasma membrane"/>
    <property type="evidence" value="ECO:0007669"/>
    <property type="project" value="UniProtKB-SubCell"/>
</dbReference>
<evidence type="ECO:0000256" key="2">
    <source>
        <dbReference type="ARBA" id="ARBA00022519"/>
    </source>
</evidence>
<evidence type="ECO:0000256" key="7">
    <source>
        <dbReference type="ARBA" id="ARBA00022984"/>
    </source>
</evidence>
<dbReference type="InterPro" id="IPR036950">
    <property type="entry name" value="PBP_transglycosylase"/>
</dbReference>
<accession>V8QN20</accession>
<dbReference type="EMBL" id="AYXT01000012">
    <property type="protein sequence ID" value="ETF01022.1"/>
    <property type="molecule type" value="Genomic_DNA"/>
</dbReference>
<dbReference type="GO" id="GO:0009252">
    <property type="term" value="P:peptidoglycan biosynthetic process"/>
    <property type="evidence" value="ECO:0007669"/>
    <property type="project" value="UniProtKB-UniRule"/>
</dbReference>
<evidence type="ECO:0000256" key="3">
    <source>
        <dbReference type="ARBA" id="ARBA00022676"/>
    </source>
</evidence>
<dbReference type="GO" id="GO:0009274">
    <property type="term" value="C:peptidoglycan-based cell wall"/>
    <property type="evidence" value="ECO:0007669"/>
    <property type="project" value="InterPro"/>
</dbReference>
<evidence type="ECO:0000256" key="10">
    <source>
        <dbReference type="ARBA" id="ARBA00023316"/>
    </source>
</evidence>
<dbReference type="Proteomes" id="UP000018733">
    <property type="component" value="Unassembled WGS sequence"/>
</dbReference>
<dbReference type="InterPro" id="IPR023346">
    <property type="entry name" value="Lysozyme-like_dom_sf"/>
</dbReference>
<gene>
    <name evidence="11" type="primary">mtgA</name>
    <name evidence="13" type="ORF">W822_17170</name>
</gene>
<evidence type="ECO:0000256" key="8">
    <source>
        <dbReference type="ARBA" id="ARBA00022989"/>
    </source>
</evidence>
<evidence type="ECO:0000256" key="11">
    <source>
        <dbReference type="HAMAP-Rule" id="MF_00766"/>
    </source>
</evidence>
<keyword evidence="9 11" id="KW-0472">Membrane</keyword>
<keyword evidence="2 11" id="KW-0997">Cell inner membrane</keyword>
<evidence type="ECO:0000256" key="1">
    <source>
        <dbReference type="ARBA" id="ARBA00022475"/>
    </source>
</evidence>
<feature type="domain" description="Glycosyl transferase family 51" evidence="12">
    <location>
        <begin position="67"/>
        <end position="235"/>
    </location>
</feature>